<dbReference type="Pfam" id="PF02891">
    <property type="entry name" value="zf-MIZ"/>
    <property type="match status" value="1"/>
</dbReference>
<dbReference type="CDD" id="cd16650">
    <property type="entry name" value="SP-RING_PIAS-like"/>
    <property type="match status" value="1"/>
</dbReference>
<dbReference type="PANTHER" id="PTHR10782">
    <property type="entry name" value="ZINC FINGER MIZ DOMAIN-CONTAINING PROTEIN"/>
    <property type="match status" value="1"/>
</dbReference>
<sequence length="326" mass="37713">MVEEEIRKKVNTYIVNSIPRPICNVEFKVLPFYRSIYAIQAQPVAIYCVPTYKHGLKQSQEYTSFEYEFKLPELIETIINEKKNVQLQIRFGKELPGMSELSEGLPEPIMYHINSNKGMANKSPIDHCCNVFKLLSDTKNKITIFWPHCETPYYMIINILEELTIEDLVKRVQFNNKLCSVTLNTKNKIREFLKNSIKNSDKEGCDTVKLDVSSLCPITKLKMKLPARSMKCNHFQCFDLRGLFELNKIKPTWKCPVCNIRILVDELVLDSFILDVMNTQSLPGKGFQIMLHDNGSWEPYVDPKKETKTPKTNDSNGDESEPMIIN</sequence>
<dbReference type="Pfam" id="PF14324">
    <property type="entry name" value="PINIT"/>
    <property type="match status" value="1"/>
</dbReference>
<feature type="compositionally biased region" description="Basic and acidic residues" evidence="5">
    <location>
        <begin position="301"/>
        <end position="311"/>
    </location>
</feature>
<keyword evidence="3" id="KW-0862">Zinc</keyword>
<name>A0AAV0WJ48_9HEMI</name>
<comment type="caution">
    <text evidence="7">The sequence shown here is derived from an EMBL/GenBank/DDBJ whole genome shotgun (WGS) entry which is preliminary data.</text>
</comment>
<dbReference type="InterPro" id="IPR004181">
    <property type="entry name" value="Znf_MIZ"/>
</dbReference>
<evidence type="ECO:0000313" key="7">
    <source>
        <dbReference type="EMBL" id="CAI6355556.1"/>
    </source>
</evidence>
<protein>
    <recommendedName>
        <fullName evidence="6">SP-RING-type domain-containing protein</fullName>
    </recommendedName>
</protein>
<keyword evidence="1" id="KW-0479">Metal-binding</keyword>
<accession>A0AAV0WJ48</accession>
<dbReference type="InterPro" id="IPR023321">
    <property type="entry name" value="PINIT"/>
</dbReference>
<proteinExistence type="predicted"/>
<reference evidence="7 8" key="1">
    <citation type="submission" date="2023-01" db="EMBL/GenBank/DDBJ databases">
        <authorList>
            <person name="Whitehead M."/>
        </authorList>
    </citation>
    <scope>NUCLEOTIDE SEQUENCE [LARGE SCALE GENOMIC DNA]</scope>
</reference>
<dbReference type="EMBL" id="CARXXK010000002">
    <property type="protein sequence ID" value="CAI6355556.1"/>
    <property type="molecule type" value="Genomic_DNA"/>
</dbReference>
<dbReference type="InterPro" id="IPR013083">
    <property type="entry name" value="Znf_RING/FYVE/PHD"/>
</dbReference>
<dbReference type="PANTHER" id="PTHR10782:SF4">
    <property type="entry name" value="TONALLI, ISOFORM E"/>
    <property type="match status" value="1"/>
</dbReference>
<evidence type="ECO:0000256" key="4">
    <source>
        <dbReference type="PROSITE-ProRule" id="PRU00452"/>
    </source>
</evidence>
<evidence type="ECO:0000259" key="6">
    <source>
        <dbReference type="PROSITE" id="PS51044"/>
    </source>
</evidence>
<dbReference type="Gene3D" id="3.30.40.10">
    <property type="entry name" value="Zinc/RING finger domain, C3HC4 (zinc finger)"/>
    <property type="match status" value="1"/>
</dbReference>
<dbReference type="AlphaFoldDB" id="A0AAV0WJ48"/>
<dbReference type="GO" id="GO:0061665">
    <property type="term" value="F:SUMO ligase activity"/>
    <property type="evidence" value="ECO:0007669"/>
    <property type="project" value="TreeGrafter"/>
</dbReference>
<evidence type="ECO:0000256" key="2">
    <source>
        <dbReference type="ARBA" id="ARBA00022771"/>
    </source>
</evidence>
<dbReference type="GO" id="GO:0016925">
    <property type="term" value="P:protein sumoylation"/>
    <property type="evidence" value="ECO:0007669"/>
    <property type="project" value="TreeGrafter"/>
</dbReference>
<feature type="compositionally biased region" description="Acidic residues" evidence="5">
    <location>
        <begin position="316"/>
        <end position="326"/>
    </location>
</feature>
<dbReference type="Proteomes" id="UP001160148">
    <property type="component" value="Unassembled WGS sequence"/>
</dbReference>
<feature type="region of interest" description="Disordered" evidence="5">
    <location>
        <begin position="300"/>
        <end position="326"/>
    </location>
</feature>
<gene>
    <name evidence="7" type="ORF">MEUPH1_LOCUS11394</name>
</gene>
<dbReference type="GO" id="GO:0008270">
    <property type="term" value="F:zinc ion binding"/>
    <property type="evidence" value="ECO:0007669"/>
    <property type="project" value="UniProtKB-KW"/>
</dbReference>
<dbReference type="PROSITE" id="PS51044">
    <property type="entry name" value="ZF_SP_RING"/>
    <property type="match status" value="1"/>
</dbReference>
<keyword evidence="8" id="KW-1185">Reference proteome</keyword>
<evidence type="ECO:0000256" key="1">
    <source>
        <dbReference type="ARBA" id="ARBA00022723"/>
    </source>
</evidence>
<feature type="domain" description="SP-RING-type" evidence="6">
    <location>
        <begin position="201"/>
        <end position="282"/>
    </location>
</feature>
<evidence type="ECO:0000256" key="5">
    <source>
        <dbReference type="SAM" id="MobiDB-lite"/>
    </source>
</evidence>
<evidence type="ECO:0000313" key="8">
    <source>
        <dbReference type="Proteomes" id="UP001160148"/>
    </source>
</evidence>
<organism evidence="7 8">
    <name type="scientific">Macrosiphum euphorbiae</name>
    <name type="common">potato aphid</name>
    <dbReference type="NCBI Taxonomy" id="13131"/>
    <lineage>
        <taxon>Eukaryota</taxon>
        <taxon>Metazoa</taxon>
        <taxon>Ecdysozoa</taxon>
        <taxon>Arthropoda</taxon>
        <taxon>Hexapoda</taxon>
        <taxon>Insecta</taxon>
        <taxon>Pterygota</taxon>
        <taxon>Neoptera</taxon>
        <taxon>Paraneoptera</taxon>
        <taxon>Hemiptera</taxon>
        <taxon>Sternorrhyncha</taxon>
        <taxon>Aphidomorpha</taxon>
        <taxon>Aphidoidea</taxon>
        <taxon>Aphididae</taxon>
        <taxon>Macrosiphini</taxon>
        <taxon>Macrosiphum</taxon>
    </lineage>
</organism>
<evidence type="ECO:0000256" key="3">
    <source>
        <dbReference type="ARBA" id="ARBA00022833"/>
    </source>
</evidence>
<dbReference type="GO" id="GO:0000785">
    <property type="term" value="C:chromatin"/>
    <property type="evidence" value="ECO:0007669"/>
    <property type="project" value="TreeGrafter"/>
</dbReference>
<keyword evidence="2 4" id="KW-0863">Zinc-finger</keyword>